<feature type="region of interest" description="Disordered" evidence="1">
    <location>
        <begin position="532"/>
        <end position="555"/>
    </location>
</feature>
<organism evidence="2 3">
    <name type="scientific">Leptospira langatensis</name>
    <dbReference type="NCBI Taxonomy" id="2484983"/>
    <lineage>
        <taxon>Bacteria</taxon>
        <taxon>Pseudomonadati</taxon>
        <taxon>Spirochaetota</taxon>
        <taxon>Spirochaetia</taxon>
        <taxon>Leptospirales</taxon>
        <taxon>Leptospiraceae</taxon>
        <taxon>Leptospira</taxon>
    </lineage>
</organism>
<accession>A0A5R2ATC7</accession>
<dbReference type="Proteomes" id="UP000297946">
    <property type="component" value="Unassembled WGS sequence"/>
</dbReference>
<evidence type="ECO:0000256" key="1">
    <source>
        <dbReference type="SAM" id="MobiDB-lite"/>
    </source>
</evidence>
<reference evidence="2 3" key="1">
    <citation type="journal article" date="2019" name="PLoS Negl. Trop. Dis.">
        <title>Revisiting the worldwide diversity of Leptospira species in the environment.</title>
        <authorList>
            <person name="Vincent A.T."/>
            <person name="Schiettekatte O."/>
            <person name="Bourhy P."/>
            <person name="Veyrier F.J."/>
            <person name="Picardeau M."/>
        </authorList>
    </citation>
    <scope>NUCLEOTIDE SEQUENCE [LARGE SCALE GENOMIC DNA]</scope>
    <source>
        <strain evidence="2 3">SSW18</strain>
    </source>
</reference>
<dbReference type="Gene3D" id="3.40.50.300">
    <property type="entry name" value="P-loop containing nucleotide triphosphate hydrolases"/>
    <property type="match status" value="1"/>
</dbReference>
<evidence type="ECO:0000313" key="2">
    <source>
        <dbReference type="EMBL" id="TGJ99901.1"/>
    </source>
</evidence>
<gene>
    <name evidence="2" type="ORF">EHO57_14175</name>
</gene>
<comment type="caution">
    <text evidence="2">The sequence shown here is derived from an EMBL/GenBank/DDBJ whole genome shotgun (WGS) entry which is preliminary data.</text>
</comment>
<name>A0A5R2ATC7_9LEPT</name>
<dbReference type="AlphaFoldDB" id="A0A5R2ATC7"/>
<dbReference type="EMBL" id="RQER01000008">
    <property type="protein sequence ID" value="TGJ99901.1"/>
    <property type="molecule type" value="Genomic_DNA"/>
</dbReference>
<evidence type="ECO:0000313" key="3">
    <source>
        <dbReference type="Proteomes" id="UP000297946"/>
    </source>
</evidence>
<sequence>MGVLVNQKTKRKVESIFSKYPPEVIELGLAKLTQERREFAEQIDSRKTVRARVLQNFREFLKEYFGHYFSCEFGTQQNELIRDVHKFANKKNRSPIKLVRALSRGFGKSTILSLCAVLWLILRGDWSFVIMISSTLESAKDFLRKIVEEVEDNQKLIDDFPELNPAIDRKGQKVSWKDTDIVFRGGARIIAKGFLNAIRGKRNKQHRPSALIIDDPDEEKDVVSESTMRRKYRWFDRAAMKLGSGWGIDVLMSYTTIAPNCVGEVVFADDDKYPADEGWDKKKFKAIETDSNGKEYSTWEEGAPLAQLLKEREQDPITFAREKQNEVLAEVDQRFKGLIERYHFPPTDSWKGWRLTLGVDLSLGKNEKSDLSAIVGTARSPEGKIFEIFSDIQRRRPDKIADDLIIALTLFPWEVCGIEETGNQEHFHFLIRDRIKEYNKTHEDKILVPIVPVESGGDKEKRVTGALQPLVATKLLVLRDDSKILYKDLDEYPYFGKDGPDALEFSVRLQRTGTVSTRSKESIEAARAAKPKKLADIRGNRMKSMGIDPDLYPGK</sequence>
<protein>
    <recommendedName>
        <fullName evidence="4">Terminase large subunit gp17-like C-terminal domain-containing protein</fullName>
    </recommendedName>
</protein>
<dbReference type="InterPro" id="IPR027417">
    <property type="entry name" value="P-loop_NTPase"/>
</dbReference>
<proteinExistence type="predicted"/>
<evidence type="ECO:0008006" key="4">
    <source>
        <dbReference type="Google" id="ProtNLM"/>
    </source>
</evidence>